<dbReference type="GO" id="GO:0009228">
    <property type="term" value="P:thiamine biosynthetic process"/>
    <property type="evidence" value="ECO:0007669"/>
    <property type="project" value="UniProtKB-KW"/>
</dbReference>
<proteinExistence type="inferred from homology"/>
<keyword evidence="7" id="KW-0663">Pyridoxal phosphate</keyword>
<dbReference type="PANTHER" id="PTHR31528:SF1">
    <property type="entry name" value="4-AMINO-5-HYDROXYMETHYL-2-METHYLPYRIMIDINE PHOSPHATE SYNTHASE THI11-RELATED"/>
    <property type="match status" value="1"/>
</dbReference>
<comment type="function">
    <text evidence="1">Responsible for the formation of the pyrimidine heterocycle in the thiamine biosynthesis pathway. Catalyzes the formation of hydroxymethylpyrimidine phosphate (HMP-P) from histidine and pyridoxal phosphate (PLP). The protein uses PLP and the active site histidine to form HMP-P, generating an inactive enzyme. The enzyme can only undergo a single turnover, which suggests it is a suicide enzyme.</text>
</comment>
<evidence type="ECO:0000256" key="10">
    <source>
        <dbReference type="ARBA" id="ARBA00033171"/>
    </source>
</evidence>
<dbReference type="GO" id="GO:0016740">
    <property type="term" value="F:transferase activity"/>
    <property type="evidence" value="ECO:0007669"/>
    <property type="project" value="UniProtKB-KW"/>
</dbReference>
<protein>
    <recommendedName>
        <fullName evidence="10">Thiamine pyrimidine synthase</fullName>
    </recommendedName>
</protein>
<evidence type="ECO:0000256" key="1">
    <source>
        <dbReference type="ARBA" id="ARBA00003469"/>
    </source>
</evidence>
<comment type="subunit">
    <text evidence="4">Homodimer.</text>
</comment>
<evidence type="ECO:0000256" key="4">
    <source>
        <dbReference type="ARBA" id="ARBA00011738"/>
    </source>
</evidence>
<organism evidence="13 14">
    <name type="scientific">Gordonia jinhuaensis</name>
    <dbReference type="NCBI Taxonomy" id="1517702"/>
    <lineage>
        <taxon>Bacteria</taxon>
        <taxon>Bacillati</taxon>
        <taxon>Actinomycetota</taxon>
        <taxon>Actinomycetes</taxon>
        <taxon>Mycobacteriales</taxon>
        <taxon>Gordoniaceae</taxon>
        <taxon>Gordonia</taxon>
    </lineage>
</organism>
<evidence type="ECO:0000256" key="3">
    <source>
        <dbReference type="ARBA" id="ARBA00009406"/>
    </source>
</evidence>
<dbReference type="Gene3D" id="3.40.190.10">
    <property type="entry name" value="Periplasmic binding protein-like II"/>
    <property type="match status" value="2"/>
</dbReference>
<comment type="catalytic activity">
    <reaction evidence="11">
        <text>N(6)-(pyridoxal phosphate)-L-lysyl-[4-amino-5-hydroxymethyl-2-methylpyrimidine phosphate synthase] + L-histidyl-[4-amino-5-hydroxymethyl-2-methylpyrimidine phosphate synthase] + 2 Fe(3+) + 4 H2O = L-lysyl-[4-amino-5-hydroxymethyl-2-methylpyrimidine phosphate synthase] + (2S)-2-amino-5-hydroxy-4-oxopentanoyl-[4-amino-5-hydroxymethyl-2-methylpyrimidine phosphate synthase] + 4-amino-2-methyl-5-(phosphooxymethyl)pyrimidine + 3-oxopropanoate + 2 Fe(2+) + 2 H(+)</text>
        <dbReference type="Rhea" id="RHEA:65756"/>
        <dbReference type="Rhea" id="RHEA-COMP:16892"/>
        <dbReference type="Rhea" id="RHEA-COMP:16893"/>
        <dbReference type="Rhea" id="RHEA-COMP:16894"/>
        <dbReference type="Rhea" id="RHEA-COMP:16895"/>
        <dbReference type="ChEBI" id="CHEBI:15377"/>
        <dbReference type="ChEBI" id="CHEBI:15378"/>
        <dbReference type="ChEBI" id="CHEBI:29033"/>
        <dbReference type="ChEBI" id="CHEBI:29034"/>
        <dbReference type="ChEBI" id="CHEBI:29969"/>
        <dbReference type="ChEBI" id="CHEBI:29979"/>
        <dbReference type="ChEBI" id="CHEBI:33190"/>
        <dbReference type="ChEBI" id="CHEBI:58354"/>
        <dbReference type="ChEBI" id="CHEBI:143915"/>
        <dbReference type="ChEBI" id="CHEBI:157692"/>
    </reaction>
    <physiologicalReaction direction="left-to-right" evidence="11">
        <dbReference type="Rhea" id="RHEA:65757"/>
    </physiologicalReaction>
</comment>
<evidence type="ECO:0000259" key="12">
    <source>
        <dbReference type="Pfam" id="PF09084"/>
    </source>
</evidence>
<comment type="pathway">
    <text evidence="2">Cofactor biosynthesis; thiamine diphosphate biosynthesis.</text>
</comment>
<dbReference type="InterPro" id="IPR006311">
    <property type="entry name" value="TAT_signal"/>
</dbReference>
<evidence type="ECO:0000256" key="7">
    <source>
        <dbReference type="ARBA" id="ARBA00022898"/>
    </source>
</evidence>
<evidence type="ECO:0000313" key="13">
    <source>
        <dbReference type="EMBL" id="GGB38038.1"/>
    </source>
</evidence>
<dbReference type="PROSITE" id="PS51257">
    <property type="entry name" value="PROKAR_LIPOPROTEIN"/>
    <property type="match status" value="1"/>
</dbReference>
<accession>A0A916TCC5</accession>
<evidence type="ECO:0000256" key="11">
    <source>
        <dbReference type="ARBA" id="ARBA00048179"/>
    </source>
</evidence>
<dbReference type="AlphaFoldDB" id="A0A916TCC5"/>
<keyword evidence="14" id="KW-1185">Reference proteome</keyword>
<dbReference type="InterPro" id="IPR027939">
    <property type="entry name" value="NMT1/THI5"/>
</dbReference>
<sequence>MAMTFDRRSFLRYSMIGGAAAGTLGASGLLAACSSGGSSSSGSGSEATNPKVQLSWEKNVEFAGEYMAIENGHFKNAGVGTPELIAGGGSGTGVETGLTANKIWIGTSAPLLTAPVILKGSKLMSVAATYQKNPFCIVSPASKPINTPQDMKGKKIGVAAGNTSPFKGLLAANDLTENDVQVVSVQYDPTPLKTGQIDGLVAYITNEPIALTSQGFANHTFLFADHGLPLVAETLVVRQETIDKERDKLKAFIKADIQGWYDAVLDPEKAVSLAVDNYGKSLGLERDQQLAEMKAQIALIVNADTKANGLLTMTDELIDENITALGKAGYKLEANQIFDMSLIKEVYSENPDLKRDLSSITTA</sequence>
<reference evidence="13" key="1">
    <citation type="journal article" date="2014" name="Int. J. Syst. Evol. Microbiol.">
        <title>Complete genome sequence of Corynebacterium casei LMG S-19264T (=DSM 44701T), isolated from a smear-ripened cheese.</title>
        <authorList>
            <consortium name="US DOE Joint Genome Institute (JGI-PGF)"/>
            <person name="Walter F."/>
            <person name="Albersmeier A."/>
            <person name="Kalinowski J."/>
            <person name="Ruckert C."/>
        </authorList>
    </citation>
    <scope>NUCLEOTIDE SEQUENCE</scope>
    <source>
        <strain evidence="13">CGMCC 1.12827</strain>
    </source>
</reference>
<dbReference type="InterPro" id="IPR015168">
    <property type="entry name" value="SsuA/THI5"/>
</dbReference>
<dbReference type="SUPFAM" id="SSF53850">
    <property type="entry name" value="Periplasmic binding protein-like II"/>
    <property type="match status" value="1"/>
</dbReference>
<name>A0A916TCC5_9ACTN</name>
<dbReference type="Pfam" id="PF09084">
    <property type="entry name" value="NMT1"/>
    <property type="match status" value="1"/>
</dbReference>
<dbReference type="Proteomes" id="UP000621454">
    <property type="component" value="Unassembled WGS sequence"/>
</dbReference>
<evidence type="ECO:0000256" key="5">
    <source>
        <dbReference type="ARBA" id="ARBA00022679"/>
    </source>
</evidence>
<gene>
    <name evidence="13" type="ORF">GCM10011489_27290</name>
</gene>
<comment type="caution">
    <text evidence="13">The sequence shown here is derived from an EMBL/GenBank/DDBJ whole genome shotgun (WGS) entry which is preliminary data.</text>
</comment>
<reference evidence="13" key="2">
    <citation type="submission" date="2020-09" db="EMBL/GenBank/DDBJ databases">
        <authorList>
            <person name="Sun Q."/>
            <person name="Zhou Y."/>
        </authorList>
    </citation>
    <scope>NUCLEOTIDE SEQUENCE</scope>
    <source>
        <strain evidence="13">CGMCC 1.12827</strain>
    </source>
</reference>
<evidence type="ECO:0000256" key="9">
    <source>
        <dbReference type="ARBA" id="ARBA00023004"/>
    </source>
</evidence>
<evidence type="ECO:0000256" key="2">
    <source>
        <dbReference type="ARBA" id="ARBA00004948"/>
    </source>
</evidence>
<comment type="similarity">
    <text evidence="3">Belongs to the NMT1/THI5 family.</text>
</comment>
<dbReference type="PROSITE" id="PS51318">
    <property type="entry name" value="TAT"/>
    <property type="match status" value="1"/>
</dbReference>
<dbReference type="PANTHER" id="PTHR31528">
    <property type="entry name" value="4-AMINO-5-HYDROXYMETHYL-2-METHYLPYRIMIDINE PHOSPHATE SYNTHASE THI11-RELATED"/>
    <property type="match status" value="1"/>
</dbReference>
<feature type="domain" description="SsuA/THI5-like" evidence="12">
    <location>
        <begin position="59"/>
        <end position="270"/>
    </location>
</feature>
<evidence type="ECO:0000313" key="14">
    <source>
        <dbReference type="Proteomes" id="UP000621454"/>
    </source>
</evidence>
<keyword evidence="8" id="KW-0784">Thiamine biosynthesis</keyword>
<evidence type="ECO:0000256" key="6">
    <source>
        <dbReference type="ARBA" id="ARBA00022723"/>
    </source>
</evidence>
<evidence type="ECO:0000256" key="8">
    <source>
        <dbReference type="ARBA" id="ARBA00022977"/>
    </source>
</evidence>
<dbReference type="RefSeq" id="WP_188587128.1">
    <property type="nucleotide sequence ID" value="NZ_BMGC01000020.1"/>
</dbReference>
<dbReference type="EMBL" id="BMGC01000020">
    <property type="protein sequence ID" value="GGB38038.1"/>
    <property type="molecule type" value="Genomic_DNA"/>
</dbReference>
<keyword evidence="5" id="KW-0808">Transferase</keyword>
<keyword evidence="9" id="KW-0408">Iron</keyword>
<keyword evidence="6" id="KW-0479">Metal-binding</keyword>
<dbReference type="GO" id="GO:0046872">
    <property type="term" value="F:metal ion binding"/>
    <property type="evidence" value="ECO:0007669"/>
    <property type="project" value="UniProtKB-KW"/>
</dbReference>